<evidence type="ECO:0000256" key="2">
    <source>
        <dbReference type="ARBA" id="ARBA00022692"/>
    </source>
</evidence>
<dbReference type="GeneID" id="9522681"/>
<organism evidence="8 9">
    <name type="scientific">Arthroderma benhamiae (strain ATCC MYA-4681 / CBS 112371)</name>
    <name type="common">Trichophyton mentagrophytes</name>
    <dbReference type="NCBI Taxonomy" id="663331"/>
    <lineage>
        <taxon>Eukaryota</taxon>
        <taxon>Fungi</taxon>
        <taxon>Dikarya</taxon>
        <taxon>Ascomycota</taxon>
        <taxon>Pezizomycotina</taxon>
        <taxon>Eurotiomycetes</taxon>
        <taxon>Eurotiomycetidae</taxon>
        <taxon>Onygenales</taxon>
        <taxon>Arthrodermataceae</taxon>
        <taxon>Trichophyton</taxon>
    </lineage>
</organism>
<accession>D4AYE8</accession>
<dbReference type="OMA" id="WPFSNIL"/>
<dbReference type="GO" id="GO:0070916">
    <property type="term" value="C:inositol phosphoceramide synthase complex"/>
    <property type="evidence" value="ECO:0007669"/>
    <property type="project" value="TreeGrafter"/>
</dbReference>
<keyword evidence="9" id="KW-1185">Reference proteome</keyword>
<dbReference type="SUPFAM" id="SSF48317">
    <property type="entry name" value="Acid phosphatase/Vanadium-dependent haloperoxidase"/>
    <property type="match status" value="1"/>
</dbReference>
<evidence type="ECO:0000256" key="5">
    <source>
        <dbReference type="SAM" id="MobiDB-lite"/>
    </source>
</evidence>
<dbReference type="GO" id="GO:0030148">
    <property type="term" value="P:sphingolipid biosynthetic process"/>
    <property type="evidence" value="ECO:0007669"/>
    <property type="project" value="TreeGrafter"/>
</dbReference>
<dbReference type="AlphaFoldDB" id="D4AYE8"/>
<evidence type="ECO:0000313" key="8">
    <source>
        <dbReference type="EMBL" id="EFE31964.1"/>
    </source>
</evidence>
<keyword evidence="3 6" id="KW-1133">Transmembrane helix</keyword>
<feature type="region of interest" description="Disordered" evidence="5">
    <location>
        <begin position="339"/>
        <end position="383"/>
    </location>
</feature>
<evidence type="ECO:0000256" key="6">
    <source>
        <dbReference type="SAM" id="Phobius"/>
    </source>
</evidence>
<dbReference type="CDD" id="cd03386">
    <property type="entry name" value="PAP2_Aur1_like"/>
    <property type="match status" value="1"/>
</dbReference>
<feature type="transmembrane region" description="Helical" evidence="6">
    <location>
        <begin position="156"/>
        <end position="175"/>
    </location>
</feature>
<reference evidence="9" key="1">
    <citation type="journal article" date="2011" name="Genome Biol.">
        <title>Comparative and functional genomics provide insights into the pathogenicity of dermatophytic fungi.</title>
        <authorList>
            <person name="Burmester A."/>
            <person name="Shelest E."/>
            <person name="Gloeckner G."/>
            <person name="Heddergott C."/>
            <person name="Schindler S."/>
            <person name="Staib P."/>
            <person name="Heidel A."/>
            <person name="Felder M."/>
            <person name="Petzold A."/>
            <person name="Szafranski K."/>
            <person name="Feuermann M."/>
            <person name="Pedruzzi I."/>
            <person name="Priebe S."/>
            <person name="Groth M."/>
            <person name="Winkler R."/>
            <person name="Li W."/>
            <person name="Kniemeyer O."/>
            <person name="Schroeckh V."/>
            <person name="Hertweck C."/>
            <person name="Hube B."/>
            <person name="White T.C."/>
            <person name="Platzer M."/>
            <person name="Guthke R."/>
            <person name="Heitman J."/>
            <person name="Woestemeyer J."/>
            <person name="Zipfel P.F."/>
            <person name="Monod M."/>
            <person name="Brakhage A.A."/>
        </authorList>
    </citation>
    <scope>NUCLEOTIDE SEQUENCE [LARGE SCALE GENOMIC DNA]</scope>
    <source>
        <strain evidence="9">ATCC MYA-4681 / CBS 112371</strain>
    </source>
</reference>
<comment type="caution">
    <text evidence="8">The sequence shown here is derived from an EMBL/GenBank/DDBJ whole genome shotgun (WGS) entry which is preliminary data.</text>
</comment>
<proteinExistence type="predicted"/>
<dbReference type="Proteomes" id="UP000008866">
    <property type="component" value="Unassembled WGS sequence"/>
</dbReference>
<comment type="subcellular location">
    <subcellularLocation>
        <location evidence="1">Membrane</location>
        <topology evidence="1">Multi-pass membrane protein</topology>
    </subcellularLocation>
</comment>
<dbReference type="InterPro" id="IPR026841">
    <property type="entry name" value="Aur1/Ipt1"/>
</dbReference>
<dbReference type="STRING" id="663331.D4AYE8"/>
<feature type="transmembrane region" description="Helical" evidence="6">
    <location>
        <begin position="270"/>
        <end position="290"/>
    </location>
</feature>
<feature type="transmembrane region" description="Helical" evidence="6">
    <location>
        <begin position="127"/>
        <end position="149"/>
    </location>
</feature>
<keyword evidence="2 6" id="KW-0812">Transmembrane</keyword>
<feature type="domain" description="Phosphatidic acid phosphatase type 2/haloperoxidase" evidence="7">
    <location>
        <begin position="154"/>
        <end position="291"/>
    </location>
</feature>
<dbReference type="HOGENOM" id="CLU_030747_0_0_1"/>
<evidence type="ECO:0000256" key="1">
    <source>
        <dbReference type="ARBA" id="ARBA00004141"/>
    </source>
</evidence>
<gene>
    <name evidence="8" type="ORF">ARB_01217</name>
</gene>
<dbReference type="RefSeq" id="XP_003012604.1">
    <property type="nucleotide sequence ID" value="XM_003012558.1"/>
</dbReference>
<keyword evidence="4 6" id="KW-0472">Membrane</keyword>
<dbReference type="InterPro" id="IPR000326">
    <property type="entry name" value="PAP2/HPO"/>
</dbReference>
<dbReference type="InterPro" id="IPR052185">
    <property type="entry name" value="IPC_Synthase-Related"/>
</dbReference>
<dbReference type="PANTHER" id="PTHR31310">
    <property type="match status" value="1"/>
</dbReference>
<dbReference type="GO" id="GO:0016020">
    <property type="term" value="C:membrane"/>
    <property type="evidence" value="ECO:0007669"/>
    <property type="project" value="UniProtKB-SubCell"/>
</dbReference>
<dbReference type="eggNOG" id="ENOG502QPQM">
    <property type="taxonomic scope" value="Eukaryota"/>
</dbReference>
<feature type="transmembrane region" description="Helical" evidence="6">
    <location>
        <begin position="49"/>
        <end position="72"/>
    </location>
</feature>
<sequence>MDHIRWPVSRAGRAWHLLPLHHPVARTTGKDHRSPRPDKLAVDANNMPVLSSLSATNLLVGILLCLPVSWPFSNILKHEDHKRFIPSDWRPPIWVRVLPALENIIYGANLSNILSAHQSTALDLLAWLPYGIMHYGAPVVCAIFLFIFGPPGITPIFARSFGYMNIAGVIIQFLFPCSPPWYENLYGLAPAHYGMPGDPGGLARIDALFGIDLYTSGFSAAPVPFGAFPSLHAGHATFEALFMSHAFPKLKPVFITYVVWLWWSTMYLSHHYAVDLIGGGLLAAVTFYYVKSRFLPRVQADKFTRWDYDYVEIGSADMSMPGSYGYDIADGLQMDSDEWTVGSSSSISSGSLSPVDEQSAWGGEADGIPKRSSDLETGLGISR</sequence>
<dbReference type="PANTHER" id="PTHR31310:SF11">
    <property type="entry name" value="INOSITOL PHOSPHORYLCERAMIDE SYNTHASE CATALYTIC SUBUNIT AUR1"/>
    <property type="match status" value="1"/>
</dbReference>
<dbReference type="KEGG" id="abe:ARB_01217"/>
<dbReference type="GO" id="GO:0006676">
    <property type="term" value="P:mannosyl diphosphorylinositol ceramide metabolic process"/>
    <property type="evidence" value="ECO:0007669"/>
    <property type="project" value="TreeGrafter"/>
</dbReference>
<dbReference type="InterPro" id="IPR036938">
    <property type="entry name" value="PAP2/HPO_sf"/>
</dbReference>
<evidence type="ECO:0000259" key="7">
    <source>
        <dbReference type="SMART" id="SM00014"/>
    </source>
</evidence>
<evidence type="ECO:0000313" key="9">
    <source>
        <dbReference type="Proteomes" id="UP000008866"/>
    </source>
</evidence>
<evidence type="ECO:0000256" key="4">
    <source>
        <dbReference type="ARBA" id="ARBA00023136"/>
    </source>
</evidence>
<dbReference type="EMBL" id="ABSU01000018">
    <property type="protein sequence ID" value="EFE31964.1"/>
    <property type="molecule type" value="Genomic_DNA"/>
</dbReference>
<dbReference type="Gene3D" id="1.20.144.10">
    <property type="entry name" value="Phosphatidic acid phosphatase type 2/haloperoxidase"/>
    <property type="match status" value="1"/>
</dbReference>
<dbReference type="SMART" id="SM00014">
    <property type="entry name" value="acidPPc"/>
    <property type="match status" value="1"/>
</dbReference>
<protein>
    <recommendedName>
        <fullName evidence="7">Phosphatidic acid phosphatase type 2/haloperoxidase domain-containing protein</fullName>
    </recommendedName>
</protein>
<feature type="compositionally biased region" description="Low complexity" evidence="5">
    <location>
        <begin position="342"/>
        <end position="353"/>
    </location>
</feature>
<dbReference type="Pfam" id="PF14378">
    <property type="entry name" value="PAP2_3"/>
    <property type="match status" value="1"/>
</dbReference>
<name>D4AYE8_ARTBC</name>
<evidence type="ECO:0000256" key="3">
    <source>
        <dbReference type="ARBA" id="ARBA00022989"/>
    </source>
</evidence>
<dbReference type="FunFam" id="1.20.144.10:FF:000015">
    <property type="entry name" value="Aureobasidin resistance protein Aur1"/>
    <property type="match status" value="1"/>
</dbReference>